<name>A0A1G1ZP65_9BACT</name>
<sequence length="141" mass="15619">MKLVFKILLVFSFVGVAVFGFAMMGNGSGHHSGCLAALAQRTSCPLTNNLFSYINFHLNAFRSFSAAVFGPLSLLNAVAIILVLVSAAALVAILGRRAAARPFIYYFRGRQFLEKPPFLSERKFARWHALHENSPALFLRR</sequence>
<keyword evidence="1" id="KW-0472">Membrane</keyword>
<gene>
    <name evidence="2" type="ORF">A3A16_03375</name>
</gene>
<evidence type="ECO:0000313" key="2">
    <source>
        <dbReference type="EMBL" id="OGY66384.1"/>
    </source>
</evidence>
<organism evidence="2 3">
    <name type="scientific">Candidatus Harrisonbacteria bacterium RIFCSPLOWO2_01_FULL_44_18</name>
    <dbReference type="NCBI Taxonomy" id="1798407"/>
    <lineage>
        <taxon>Bacteria</taxon>
        <taxon>Candidatus Harrisoniibacteriota</taxon>
    </lineage>
</organism>
<protein>
    <submittedName>
        <fullName evidence="2">Uncharacterized protein</fullName>
    </submittedName>
</protein>
<dbReference type="EMBL" id="MHJJ01000001">
    <property type="protein sequence ID" value="OGY66384.1"/>
    <property type="molecule type" value="Genomic_DNA"/>
</dbReference>
<feature type="transmembrane region" description="Helical" evidence="1">
    <location>
        <begin position="74"/>
        <end position="94"/>
    </location>
</feature>
<dbReference type="AlphaFoldDB" id="A0A1G1ZP65"/>
<reference evidence="2 3" key="1">
    <citation type="journal article" date="2016" name="Nat. Commun.">
        <title>Thousands of microbial genomes shed light on interconnected biogeochemical processes in an aquifer system.</title>
        <authorList>
            <person name="Anantharaman K."/>
            <person name="Brown C.T."/>
            <person name="Hug L.A."/>
            <person name="Sharon I."/>
            <person name="Castelle C.J."/>
            <person name="Probst A.J."/>
            <person name="Thomas B.C."/>
            <person name="Singh A."/>
            <person name="Wilkins M.J."/>
            <person name="Karaoz U."/>
            <person name="Brodie E.L."/>
            <person name="Williams K.H."/>
            <person name="Hubbard S.S."/>
            <person name="Banfield J.F."/>
        </authorList>
    </citation>
    <scope>NUCLEOTIDE SEQUENCE [LARGE SCALE GENOMIC DNA]</scope>
</reference>
<comment type="caution">
    <text evidence="2">The sequence shown here is derived from an EMBL/GenBank/DDBJ whole genome shotgun (WGS) entry which is preliminary data.</text>
</comment>
<proteinExistence type="predicted"/>
<keyword evidence="1" id="KW-1133">Transmembrane helix</keyword>
<dbReference type="Proteomes" id="UP000177942">
    <property type="component" value="Unassembled WGS sequence"/>
</dbReference>
<accession>A0A1G1ZP65</accession>
<evidence type="ECO:0000313" key="3">
    <source>
        <dbReference type="Proteomes" id="UP000177942"/>
    </source>
</evidence>
<evidence type="ECO:0000256" key="1">
    <source>
        <dbReference type="SAM" id="Phobius"/>
    </source>
</evidence>
<keyword evidence="1" id="KW-0812">Transmembrane</keyword>